<protein>
    <submittedName>
        <fullName evidence="1">Uncharacterized protein</fullName>
    </submittedName>
</protein>
<comment type="caution">
    <text evidence="1">The sequence shown here is derived from an EMBL/GenBank/DDBJ whole genome shotgun (WGS) entry which is preliminary data.</text>
</comment>
<accession>A0A9P8XSA1</accession>
<reference evidence="1" key="1">
    <citation type="journal article" date="2021" name="Nat. Commun.">
        <title>Genetic determinants of endophytism in the Arabidopsis root mycobiome.</title>
        <authorList>
            <person name="Mesny F."/>
            <person name="Miyauchi S."/>
            <person name="Thiergart T."/>
            <person name="Pickel B."/>
            <person name="Atanasova L."/>
            <person name="Karlsson M."/>
            <person name="Huettel B."/>
            <person name="Barry K.W."/>
            <person name="Haridas S."/>
            <person name="Chen C."/>
            <person name="Bauer D."/>
            <person name="Andreopoulos W."/>
            <person name="Pangilinan J."/>
            <person name="LaButti K."/>
            <person name="Riley R."/>
            <person name="Lipzen A."/>
            <person name="Clum A."/>
            <person name="Drula E."/>
            <person name="Henrissat B."/>
            <person name="Kohler A."/>
            <person name="Grigoriev I.V."/>
            <person name="Martin F.M."/>
            <person name="Hacquard S."/>
        </authorList>
    </citation>
    <scope>NUCLEOTIDE SEQUENCE</scope>
    <source>
        <strain evidence="1">MPI-CAGE-CH-0230</strain>
    </source>
</reference>
<name>A0A9P8XSA1_9PEZI</name>
<dbReference type="GeneID" id="70187146"/>
<evidence type="ECO:0000313" key="1">
    <source>
        <dbReference type="EMBL" id="KAH7012232.1"/>
    </source>
</evidence>
<dbReference type="RefSeq" id="XP_046004608.1">
    <property type="nucleotide sequence ID" value="XM_046157600.1"/>
</dbReference>
<proteinExistence type="predicted"/>
<organism evidence="1 2">
    <name type="scientific">Microdochium trichocladiopsis</name>
    <dbReference type="NCBI Taxonomy" id="1682393"/>
    <lineage>
        <taxon>Eukaryota</taxon>
        <taxon>Fungi</taxon>
        <taxon>Dikarya</taxon>
        <taxon>Ascomycota</taxon>
        <taxon>Pezizomycotina</taxon>
        <taxon>Sordariomycetes</taxon>
        <taxon>Xylariomycetidae</taxon>
        <taxon>Xylariales</taxon>
        <taxon>Microdochiaceae</taxon>
        <taxon>Microdochium</taxon>
    </lineage>
</organism>
<gene>
    <name evidence="1" type="ORF">B0I36DRAFT_356312</name>
</gene>
<dbReference type="Proteomes" id="UP000756346">
    <property type="component" value="Unassembled WGS sequence"/>
</dbReference>
<dbReference type="AlphaFoldDB" id="A0A9P8XSA1"/>
<keyword evidence="2" id="KW-1185">Reference proteome</keyword>
<evidence type="ECO:0000313" key="2">
    <source>
        <dbReference type="Proteomes" id="UP000756346"/>
    </source>
</evidence>
<dbReference type="EMBL" id="JAGTJQ010000015">
    <property type="protein sequence ID" value="KAH7012232.1"/>
    <property type="molecule type" value="Genomic_DNA"/>
</dbReference>
<sequence>MVKQSKYAQSLLFSTMAMASLATPRRETCPASYCPAKPQFLPTIISEGTCPADWALAEEVPDWAVQKRGWYPTIRMSSLEKASAECLNRSTAGHSLMKGLEQAQQITQAVNAGMKLYLSL</sequence>